<evidence type="ECO:0000313" key="2">
    <source>
        <dbReference type="Proteomes" id="UP000250266"/>
    </source>
</evidence>
<reference evidence="1 2" key="1">
    <citation type="journal article" date="2016" name="Nat. Commun.">
        <title>Ectomycorrhizal ecology is imprinted in the genome of the dominant symbiotic fungus Cenococcum geophilum.</title>
        <authorList>
            <consortium name="DOE Joint Genome Institute"/>
            <person name="Peter M."/>
            <person name="Kohler A."/>
            <person name="Ohm R.A."/>
            <person name="Kuo A."/>
            <person name="Krutzmann J."/>
            <person name="Morin E."/>
            <person name="Arend M."/>
            <person name="Barry K.W."/>
            <person name="Binder M."/>
            <person name="Choi C."/>
            <person name="Clum A."/>
            <person name="Copeland A."/>
            <person name="Grisel N."/>
            <person name="Haridas S."/>
            <person name="Kipfer T."/>
            <person name="LaButti K."/>
            <person name="Lindquist E."/>
            <person name="Lipzen A."/>
            <person name="Maire R."/>
            <person name="Meier B."/>
            <person name="Mihaltcheva S."/>
            <person name="Molinier V."/>
            <person name="Murat C."/>
            <person name="Poggeler S."/>
            <person name="Quandt C.A."/>
            <person name="Sperisen C."/>
            <person name="Tritt A."/>
            <person name="Tisserant E."/>
            <person name="Crous P.W."/>
            <person name="Henrissat B."/>
            <person name="Nehls U."/>
            <person name="Egli S."/>
            <person name="Spatafora J.W."/>
            <person name="Grigoriev I.V."/>
            <person name="Martin F.M."/>
        </authorList>
    </citation>
    <scope>NUCLEOTIDE SEQUENCE [LARGE SCALE GENOMIC DNA]</scope>
    <source>
        <strain evidence="1 2">CBS 459.81</strain>
    </source>
</reference>
<gene>
    <name evidence="1" type="ORF">K432DRAFT_385858</name>
</gene>
<proteinExistence type="predicted"/>
<dbReference type="EMBL" id="KV745264">
    <property type="protein sequence ID" value="OCK75887.1"/>
    <property type="molecule type" value="Genomic_DNA"/>
</dbReference>
<keyword evidence="2" id="KW-1185">Reference proteome</keyword>
<dbReference type="AlphaFoldDB" id="A0A8E2JB51"/>
<organism evidence="1 2">
    <name type="scientific">Lepidopterella palustris CBS 459.81</name>
    <dbReference type="NCBI Taxonomy" id="1314670"/>
    <lineage>
        <taxon>Eukaryota</taxon>
        <taxon>Fungi</taxon>
        <taxon>Dikarya</taxon>
        <taxon>Ascomycota</taxon>
        <taxon>Pezizomycotina</taxon>
        <taxon>Dothideomycetes</taxon>
        <taxon>Pleosporomycetidae</taxon>
        <taxon>Mytilinidiales</taxon>
        <taxon>Argynnaceae</taxon>
        <taxon>Lepidopterella</taxon>
    </lineage>
</organism>
<name>A0A8E2JB51_9PEZI</name>
<accession>A0A8E2JB51</accession>
<protein>
    <submittedName>
        <fullName evidence="1">Uncharacterized protein</fullName>
    </submittedName>
</protein>
<evidence type="ECO:0000313" key="1">
    <source>
        <dbReference type="EMBL" id="OCK75887.1"/>
    </source>
</evidence>
<dbReference type="Proteomes" id="UP000250266">
    <property type="component" value="Unassembled WGS sequence"/>
</dbReference>
<sequence length="75" mass="8380">MLTAKGEAENWTFGSIKPASQSLWKASKSLGFSRRASLQLMLYPLRLQHLHPVASSVLITEGPISPFHHRIEPRA</sequence>